<dbReference type="EMBL" id="CAJFCW020000001">
    <property type="protein sequence ID" value="CAG9081874.1"/>
    <property type="molecule type" value="Genomic_DNA"/>
</dbReference>
<dbReference type="OrthoDB" id="5808946at2759"/>
<accession>A0A811JT60</accession>
<evidence type="ECO:0000313" key="2">
    <source>
        <dbReference type="EMBL" id="CAD5206463.1"/>
    </source>
</evidence>
<keyword evidence="1" id="KW-1133">Transmembrane helix</keyword>
<organism evidence="2 3">
    <name type="scientific">Bursaphelenchus okinawaensis</name>
    <dbReference type="NCBI Taxonomy" id="465554"/>
    <lineage>
        <taxon>Eukaryota</taxon>
        <taxon>Metazoa</taxon>
        <taxon>Ecdysozoa</taxon>
        <taxon>Nematoda</taxon>
        <taxon>Chromadorea</taxon>
        <taxon>Rhabditida</taxon>
        <taxon>Tylenchina</taxon>
        <taxon>Tylenchomorpha</taxon>
        <taxon>Aphelenchoidea</taxon>
        <taxon>Aphelenchoididae</taxon>
        <taxon>Bursaphelenchus</taxon>
    </lineage>
</organism>
<reference evidence="2" key="1">
    <citation type="submission" date="2020-09" db="EMBL/GenBank/DDBJ databases">
        <authorList>
            <person name="Kikuchi T."/>
        </authorList>
    </citation>
    <scope>NUCLEOTIDE SEQUENCE</scope>
    <source>
        <strain evidence="2">SH1</strain>
    </source>
</reference>
<name>A0A811JT60_9BILA</name>
<feature type="transmembrane region" description="Helical" evidence="1">
    <location>
        <begin position="28"/>
        <end position="46"/>
    </location>
</feature>
<dbReference type="Proteomes" id="UP000614601">
    <property type="component" value="Unassembled WGS sequence"/>
</dbReference>
<comment type="caution">
    <text evidence="2">The sequence shown here is derived from an EMBL/GenBank/DDBJ whole genome shotgun (WGS) entry which is preliminary data.</text>
</comment>
<keyword evidence="3" id="KW-1185">Reference proteome</keyword>
<protein>
    <submittedName>
        <fullName evidence="2">Uncharacterized protein</fullName>
    </submittedName>
</protein>
<gene>
    <name evidence="2" type="ORF">BOKJ2_LOCUS1147</name>
</gene>
<keyword evidence="1" id="KW-0812">Transmembrane</keyword>
<evidence type="ECO:0000256" key="1">
    <source>
        <dbReference type="SAM" id="Phobius"/>
    </source>
</evidence>
<evidence type="ECO:0000313" key="3">
    <source>
        <dbReference type="Proteomes" id="UP000614601"/>
    </source>
</evidence>
<dbReference type="Proteomes" id="UP000783686">
    <property type="component" value="Unassembled WGS sequence"/>
</dbReference>
<keyword evidence="1" id="KW-0472">Membrane</keyword>
<proteinExistence type="predicted"/>
<dbReference type="EMBL" id="CAJFDH010000001">
    <property type="protein sequence ID" value="CAD5206463.1"/>
    <property type="molecule type" value="Genomic_DNA"/>
</dbReference>
<sequence>MSVRRKREETFMTDPEPAFLNRQHMRKFCIYLLSTLWIQYLTNYMLPAQVFTVQVDPEASLKLLPKIQPYIKHIMDLHMYATFFKPMIETYSCIMFLRN</sequence>
<dbReference type="AlphaFoldDB" id="A0A811JT60"/>